<dbReference type="Proteomes" id="UP000000267">
    <property type="component" value="Unassembled WGS sequence"/>
</dbReference>
<dbReference type="GO" id="GO:0034605">
    <property type="term" value="P:cellular response to heat"/>
    <property type="evidence" value="ECO:0007669"/>
    <property type="project" value="EnsemblFungi"/>
</dbReference>
<dbReference type="InParanoid" id="A7TPZ6"/>
<dbReference type="GO" id="GO:1904262">
    <property type="term" value="P:negative regulation of TORC1 signaling"/>
    <property type="evidence" value="ECO:0007669"/>
    <property type="project" value="EnsemblFungi"/>
</dbReference>
<dbReference type="FunCoup" id="A7TPZ6">
    <property type="interactions" value="80"/>
</dbReference>
<feature type="compositionally biased region" description="Polar residues" evidence="1">
    <location>
        <begin position="422"/>
        <end position="432"/>
    </location>
</feature>
<dbReference type="GO" id="GO:1903452">
    <property type="term" value="P:positive regulation of G1 to G0 transition"/>
    <property type="evidence" value="ECO:0007669"/>
    <property type="project" value="EnsemblFungi"/>
</dbReference>
<protein>
    <recommendedName>
        <fullName evidence="4">Growth regulation protein</fullName>
    </recommendedName>
</protein>
<gene>
    <name evidence="2" type="ORF">Kpol_473p4</name>
</gene>
<dbReference type="RefSeq" id="XP_001643503.1">
    <property type="nucleotide sequence ID" value="XM_001643453.1"/>
</dbReference>
<dbReference type="PhylomeDB" id="A7TPZ6"/>
<dbReference type="KEGG" id="vpo:Kpol_473p4"/>
<keyword evidence="3" id="KW-1185">Reference proteome</keyword>
<evidence type="ECO:0000313" key="2">
    <source>
        <dbReference type="EMBL" id="EDO15645.1"/>
    </source>
</evidence>
<dbReference type="GO" id="GO:0004721">
    <property type="term" value="F:phosphoprotein phosphatase activity"/>
    <property type="evidence" value="ECO:0007669"/>
    <property type="project" value="EnsemblFungi"/>
</dbReference>
<feature type="region of interest" description="Disordered" evidence="1">
    <location>
        <begin position="323"/>
        <end position="438"/>
    </location>
</feature>
<dbReference type="SUPFAM" id="SSF54695">
    <property type="entry name" value="POZ domain"/>
    <property type="match status" value="1"/>
</dbReference>
<dbReference type="OMA" id="HINPNIS"/>
<dbReference type="STRING" id="436907.A7TPZ6"/>
<proteinExistence type="predicted"/>
<feature type="compositionally biased region" description="Basic and acidic residues" evidence="1">
    <location>
        <begin position="239"/>
        <end position="251"/>
    </location>
</feature>
<evidence type="ECO:0000256" key="1">
    <source>
        <dbReference type="SAM" id="MobiDB-lite"/>
    </source>
</evidence>
<dbReference type="GeneID" id="5543760"/>
<sequence>MNNFITQVSQDSAASTNLFISATDEYQQNRSDSALDLTDLEDSGNALIHLNIQEQHYYITRDQLMSLPESILLYLFPAGVFLDKMGEIITNLTPDDEVYVSDFPSSCFEYIMDVYTRAYDDFTNFPVDKTYGISKDSSLTSVAKGFFGFGNNSANVEKELLHNKPVVIVLREDLDYYCIPKDAIFQYQGIFQTSDEDCTEKNEELFTNFMTEIKIAAGSYLSSQDSVFGGLSQSNRSRSGKDEKKASDKKIGTAEQHLKEMLCSSGFSDESKWNNRVQDPKKTVITSLSLCRLANETTEEFRKNYFEAKKKWEAEWLRHKSSQESISRSRVSLSRSISHNNMNKKSSSSLLNSEGNGNSSDSLNKSDHINPNISGSDLKKGRFSSISASSSHPNLSSESTDKLSQPPSIRKSRFSRLAGNVRSRSSSKNRPSGKSEIPKLYDLVPKPAINTKLLLFWRKPARKCWWSEETITLNVKIHGKIVENGGNNLISLEDGNSTDGGNDPDGLTIPVKLHIRRVWTLELSVIGA</sequence>
<dbReference type="GO" id="GO:0010628">
    <property type="term" value="P:positive regulation of gene expression"/>
    <property type="evidence" value="ECO:0007669"/>
    <property type="project" value="EnsemblFungi"/>
</dbReference>
<dbReference type="GO" id="GO:0045944">
    <property type="term" value="P:positive regulation of transcription by RNA polymerase II"/>
    <property type="evidence" value="ECO:0007669"/>
    <property type="project" value="EnsemblFungi"/>
</dbReference>
<dbReference type="GO" id="GO:0009651">
    <property type="term" value="P:response to salt stress"/>
    <property type="evidence" value="ECO:0007669"/>
    <property type="project" value="EnsemblFungi"/>
</dbReference>
<feature type="region of interest" description="Disordered" evidence="1">
    <location>
        <begin position="231"/>
        <end position="251"/>
    </location>
</feature>
<feature type="compositionally biased region" description="Polar residues" evidence="1">
    <location>
        <begin position="384"/>
        <end position="407"/>
    </location>
</feature>
<dbReference type="GO" id="GO:0034198">
    <property type="term" value="P:cellular response to amino acid starvation"/>
    <property type="evidence" value="ECO:0007669"/>
    <property type="project" value="EnsemblFungi"/>
</dbReference>
<dbReference type="GO" id="GO:0007015">
    <property type="term" value="P:actin filament organization"/>
    <property type="evidence" value="ECO:0007669"/>
    <property type="project" value="EnsemblFungi"/>
</dbReference>
<dbReference type="EMBL" id="DS480450">
    <property type="protein sequence ID" value="EDO15645.1"/>
    <property type="molecule type" value="Genomic_DNA"/>
</dbReference>
<dbReference type="GO" id="GO:0000423">
    <property type="term" value="P:mitophagy"/>
    <property type="evidence" value="ECO:0007669"/>
    <property type="project" value="EnsemblFungi"/>
</dbReference>
<dbReference type="AlphaFoldDB" id="A7TPZ6"/>
<dbReference type="GO" id="GO:1903293">
    <property type="term" value="C:phosphatase complex"/>
    <property type="evidence" value="ECO:0007669"/>
    <property type="project" value="EnsemblFungi"/>
</dbReference>
<name>A7TPZ6_VANPO</name>
<organism evidence="3">
    <name type="scientific">Vanderwaltozyma polyspora (strain ATCC 22028 / DSM 70294 / BCRC 21397 / CBS 2163 / NBRC 10782 / NRRL Y-8283 / UCD 57-17)</name>
    <name type="common">Kluyveromyces polysporus</name>
    <dbReference type="NCBI Taxonomy" id="436907"/>
    <lineage>
        <taxon>Eukaryota</taxon>
        <taxon>Fungi</taxon>
        <taxon>Dikarya</taxon>
        <taxon>Ascomycota</taxon>
        <taxon>Saccharomycotina</taxon>
        <taxon>Saccharomycetes</taxon>
        <taxon>Saccharomycetales</taxon>
        <taxon>Saccharomycetaceae</taxon>
        <taxon>Vanderwaltozyma</taxon>
    </lineage>
</organism>
<dbReference type="OrthoDB" id="9451547at2759"/>
<dbReference type="HOGENOM" id="CLU_028899_0_1_1"/>
<dbReference type="GO" id="GO:0019903">
    <property type="term" value="F:protein phosphatase binding"/>
    <property type="evidence" value="ECO:0007669"/>
    <property type="project" value="EnsemblFungi"/>
</dbReference>
<dbReference type="eggNOG" id="ENOG502RXS0">
    <property type="taxonomic scope" value="Eukaryota"/>
</dbReference>
<reference evidence="2 3" key="1">
    <citation type="journal article" date="2007" name="Proc. Natl. Acad. Sci. U.S.A.">
        <title>Independent sorting-out of thousands of duplicated gene pairs in two yeast species descended from a whole-genome duplication.</title>
        <authorList>
            <person name="Scannell D.R."/>
            <person name="Frank A.C."/>
            <person name="Conant G.C."/>
            <person name="Byrne K.P."/>
            <person name="Woolfit M."/>
            <person name="Wolfe K.H."/>
        </authorList>
    </citation>
    <scope>NUCLEOTIDE SEQUENCE [LARGE SCALE GENOMIC DNA]</scope>
    <source>
        <strain evidence="3">ATCC 22028 / DSM 70294 / BCRC 21397 / CBS 2163 / NBRC 10782 / NRRL Y-8283 / UCD 57-17</strain>
    </source>
</reference>
<evidence type="ECO:0000313" key="3">
    <source>
        <dbReference type="Proteomes" id="UP000000267"/>
    </source>
</evidence>
<dbReference type="GO" id="GO:0006897">
    <property type="term" value="P:endocytosis"/>
    <property type="evidence" value="ECO:0007669"/>
    <property type="project" value="EnsemblFungi"/>
</dbReference>
<feature type="compositionally biased region" description="Low complexity" evidence="1">
    <location>
        <begin position="323"/>
        <end position="363"/>
    </location>
</feature>
<dbReference type="GO" id="GO:0042542">
    <property type="term" value="P:response to hydrogen peroxide"/>
    <property type="evidence" value="ECO:0007669"/>
    <property type="project" value="EnsemblFungi"/>
</dbReference>
<accession>A7TPZ6</accession>
<evidence type="ECO:0008006" key="4">
    <source>
        <dbReference type="Google" id="ProtNLM"/>
    </source>
</evidence>
<dbReference type="GO" id="GO:0034599">
    <property type="term" value="P:cellular response to oxidative stress"/>
    <property type="evidence" value="ECO:0007669"/>
    <property type="project" value="EnsemblFungi"/>
</dbReference>
<dbReference type="GO" id="GO:0071474">
    <property type="term" value="P:cellular hyperosmotic response"/>
    <property type="evidence" value="ECO:0007669"/>
    <property type="project" value="EnsemblFungi"/>
</dbReference>
<dbReference type="InterPro" id="IPR011333">
    <property type="entry name" value="SKP1/BTB/POZ_sf"/>
</dbReference>